<proteinExistence type="inferred from homology"/>
<evidence type="ECO:0000256" key="2">
    <source>
        <dbReference type="ARBA" id="ARBA00022840"/>
    </source>
</evidence>
<evidence type="ECO:0000259" key="10">
    <source>
        <dbReference type="PROSITE" id="PS51844"/>
    </source>
</evidence>
<evidence type="ECO:0000259" key="9">
    <source>
        <dbReference type="PROSITE" id="PS51456"/>
    </source>
</evidence>
<comment type="similarity">
    <text evidence="6">Belongs to the TRAFAC class myosin-kinesin ATPase superfamily. Myosin family.</text>
</comment>
<feature type="compositionally biased region" description="Basic residues" evidence="7">
    <location>
        <begin position="1309"/>
        <end position="1329"/>
    </location>
</feature>
<feature type="compositionally biased region" description="Acidic residues" evidence="7">
    <location>
        <begin position="697"/>
        <end position="712"/>
    </location>
</feature>
<dbReference type="Gene3D" id="1.20.120.720">
    <property type="entry name" value="Myosin VI head, motor domain, U50 subdomain"/>
    <property type="match status" value="1"/>
</dbReference>
<feature type="compositionally biased region" description="Basic residues" evidence="7">
    <location>
        <begin position="1284"/>
        <end position="1300"/>
    </location>
</feature>
<dbReference type="Gene3D" id="3.40.850.10">
    <property type="entry name" value="Kinesin motor domain"/>
    <property type="match status" value="2"/>
</dbReference>
<feature type="region of interest" description="Disordered" evidence="7">
    <location>
        <begin position="62"/>
        <end position="117"/>
    </location>
</feature>
<dbReference type="Gene3D" id="1.20.58.530">
    <property type="match status" value="1"/>
</dbReference>
<name>A0ABP0H9L9_9DINO</name>
<evidence type="ECO:0000256" key="3">
    <source>
        <dbReference type="ARBA" id="ARBA00023123"/>
    </source>
</evidence>
<dbReference type="Proteomes" id="UP001642464">
    <property type="component" value="Unassembled WGS sequence"/>
</dbReference>
<feature type="compositionally biased region" description="Basic and acidic residues" evidence="7">
    <location>
        <begin position="107"/>
        <end position="117"/>
    </location>
</feature>
<feature type="binding site" evidence="6">
    <location>
        <begin position="394"/>
        <end position="401"/>
    </location>
    <ligand>
        <name>ATP</name>
        <dbReference type="ChEBI" id="CHEBI:30616"/>
    </ligand>
</feature>
<evidence type="ECO:0000313" key="12">
    <source>
        <dbReference type="Proteomes" id="UP001642464"/>
    </source>
</evidence>
<dbReference type="PROSITE" id="PS50096">
    <property type="entry name" value="IQ"/>
    <property type="match status" value="1"/>
</dbReference>
<feature type="transmembrane region" description="Helical" evidence="8">
    <location>
        <begin position="1241"/>
        <end position="1260"/>
    </location>
</feature>
<sequence length="1397" mass="157726">MPRRGFNIRKAVTAFYRQYVPEKMDDVDRVLTHFEGREDDLIETLEQKYSVTFLHDGSFEQTFIDDEEDDDEEDEYTYETDPDDSYDSEAEYLLPSDDDLDEDMEKEVDFSLKSSRDKQADLASAAAMIAAARPAPKIKVKSQANMGRVVDKTRSSKKLRNSVDSKGSKRSGGNGKKAGRSSRGRSSRGRPSRGVSSRAKMAGAKSGKKLLRDNKYKNDSALPTAREKAEHLSKRGTAVWVRDPDEAWVRGTIHGSDDGRIVVLLGRKTVTVEPVDVEPVLSAKDNLHRVQDLTKLPALHEPALLQALEDRFAKDKIYTFTGPILLAVNPFKTVNIYGTKQAQDYMEASKGFTSSEGGSLTAVALPPHAYKLADDAFRAMRDQNGCNQAILVSGESGAGKTETTKIVLNYLSYVTSVGRKRNKKANVSDRVLRANPVLEAFGNAKTIRNDNSSRFGKFIQLQFDPNKGSIKGAFIETYLLEKARVVHQQPGERNYHIFYELAAGASSEQKRRWHFPSSLKSCRYTGQSGTMTRSDIDDLAQFQLTIGAMEVLNFAPSDIERLFRAIVAVLHLGNVDYEESTNHEGMPTVRIVNPEESLLLAAELLEVDPDDLETVLTTRKIKIGLSETVQKPLSYEAAEDTRDALAMNLYERLFGWVVWRTNLSIGMDEKQYEAMLARQEQQRKFKERQRRRAADGEGGEDAEDPTMLYEDDGPGRSKTNLRQSLNRAFAQALNVSGLHANNKKKKTQELAYDNLIGCLDIFGFEVFETNSFEQLCINYTNEQLQQQFNEFVFQIEQIEYEREGIDWQFVSFPDNSGCIAMIESKPIGLLSLIDEECLYPKGSDATLIQKLHQNLPKKFPEHFIVAGSDRINLSFTVRHFAGDVTYAIDGFCVKNKNELQQEAVDLVRSSGDRLVSCLLPANAEAAAGGADMAAHFDSLLREGSSRRPARTGAVLLPTGNHSRILKKTVGSHFKTQLGKAMELIRSSEPHYIRCLKPNDENVPDVFDRNRMVNQLRYSGVLELVRVTRAGYPSRFPIAQFVERFAVLSYGLSSAAKKASDLVRSGNVKAQVKVCQKICDNAKLTYGQDYQIGRTKVFLRQATLAFLEMKKAERTYDAVVKIQRTFRKFRAEFRQRYYAQVIQRNVRGHLIRNKVDDALDQRAIAAEIIQTNPYFQRWLDGVMRRAAKRRRRARKRKGVTWQVPTWYTENREVLFWLLPIIGIYVIPFMVRTIFGFVFGSPSIIITGIILFGSAYVGAYGINNVDFPDPEAFFSRLELPANSGSRSRRKKSRAGTSRRHPYASRASKPPPKAKAKSRKGFGFRSTKKRGKAPSSKPPLRNTSKVVVPKAQVSEKFHMRAARLRDQKAKQRRRSQDFEMPVAVKISPRYRGLNVSRSRK</sequence>
<keyword evidence="2 6" id="KW-0067">ATP-binding</keyword>
<dbReference type="SMART" id="SM00242">
    <property type="entry name" value="MYSc"/>
    <property type="match status" value="1"/>
</dbReference>
<keyword evidence="12" id="KW-1185">Reference proteome</keyword>
<keyword evidence="5 6" id="KW-0009">Actin-binding</keyword>
<feature type="region of interest" description="Disordered" evidence="7">
    <location>
        <begin position="1281"/>
        <end position="1349"/>
    </location>
</feature>
<feature type="domain" description="Myosin motor" evidence="9">
    <location>
        <begin position="288"/>
        <end position="1111"/>
    </location>
</feature>
<evidence type="ECO:0000256" key="6">
    <source>
        <dbReference type="PROSITE-ProRule" id="PRU00782"/>
    </source>
</evidence>
<accession>A0ABP0H9L9</accession>
<feature type="compositionally biased region" description="Acidic residues" evidence="7">
    <location>
        <begin position="63"/>
        <end position="106"/>
    </location>
</feature>
<dbReference type="PROSITE" id="PS51844">
    <property type="entry name" value="SH3_LIKE"/>
    <property type="match status" value="1"/>
</dbReference>
<dbReference type="InterPro" id="IPR004009">
    <property type="entry name" value="SH3_Myosin"/>
</dbReference>
<dbReference type="PRINTS" id="PR00193">
    <property type="entry name" value="MYOSINHEAVY"/>
</dbReference>
<reference evidence="11 12" key="1">
    <citation type="submission" date="2024-02" db="EMBL/GenBank/DDBJ databases">
        <authorList>
            <person name="Chen Y."/>
            <person name="Shah S."/>
            <person name="Dougan E. K."/>
            <person name="Thang M."/>
            <person name="Chan C."/>
        </authorList>
    </citation>
    <scope>NUCLEOTIDE SEQUENCE [LARGE SCALE GENOMIC DNA]</scope>
</reference>
<keyword evidence="1 6" id="KW-0547">Nucleotide-binding</keyword>
<dbReference type="InterPro" id="IPR001609">
    <property type="entry name" value="Myosin_head_motor_dom-like"/>
</dbReference>
<dbReference type="SUPFAM" id="SSF52540">
    <property type="entry name" value="P-loop containing nucleoside triphosphate hydrolases"/>
    <property type="match status" value="1"/>
</dbReference>
<dbReference type="PROSITE" id="PS51456">
    <property type="entry name" value="MYOSIN_MOTOR"/>
    <property type="match status" value="1"/>
</dbReference>
<dbReference type="EMBL" id="CAXAMM010000098">
    <property type="protein sequence ID" value="CAK8985894.1"/>
    <property type="molecule type" value="Genomic_DNA"/>
</dbReference>
<dbReference type="Pfam" id="PF02736">
    <property type="entry name" value="Myosin_N"/>
    <property type="match status" value="1"/>
</dbReference>
<dbReference type="PANTHER" id="PTHR13140:SF706">
    <property type="entry name" value="DILUTE CLASS UNCONVENTIONAL MYOSIN, ISOFORM C"/>
    <property type="match status" value="1"/>
</dbReference>
<evidence type="ECO:0000256" key="5">
    <source>
        <dbReference type="ARBA" id="ARBA00023203"/>
    </source>
</evidence>
<dbReference type="PANTHER" id="PTHR13140">
    <property type="entry name" value="MYOSIN"/>
    <property type="match status" value="1"/>
</dbReference>
<feature type="transmembrane region" description="Helical" evidence="8">
    <location>
        <begin position="1212"/>
        <end position="1229"/>
    </location>
</feature>
<feature type="compositionally biased region" description="Basic residues" evidence="7">
    <location>
        <begin position="177"/>
        <end position="191"/>
    </location>
</feature>
<keyword evidence="8" id="KW-0812">Transmembrane</keyword>
<organism evidence="11 12">
    <name type="scientific">Durusdinium trenchii</name>
    <dbReference type="NCBI Taxonomy" id="1381693"/>
    <lineage>
        <taxon>Eukaryota</taxon>
        <taxon>Sar</taxon>
        <taxon>Alveolata</taxon>
        <taxon>Dinophyceae</taxon>
        <taxon>Suessiales</taxon>
        <taxon>Symbiodiniaceae</taxon>
        <taxon>Durusdinium</taxon>
    </lineage>
</organism>
<dbReference type="CDD" id="cd00124">
    <property type="entry name" value="MYSc"/>
    <property type="match status" value="1"/>
</dbReference>
<keyword evidence="4 6" id="KW-0505">Motor protein</keyword>
<dbReference type="Pfam" id="PF00063">
    <property type="entry name" value="Myosin_head"/>
    <property type="match status" value="2"/>
</dbReference>
<evidence type="ECO:0000256" key="7">
    <source>
        <dbReference type="SAM" id="MobiDB-lite"/>
    </source>
</evidence>
<keyword evidence="8" id="KW-0472">Membrane</keyword>
<feature type="region of interest" description="Actin-binding" evidence="6">
    <location>
        <begin position="977"/>
        <end position="999"/>
    </location>
</feature>
<gene>
    <name evidence="11" type="ORF">SCF082_LOCUS323</name>
</gene>
<evidence type="ECO:0000313" key="11">
    <source>
        <dbReference type="EMBL" id="CAK8985894.1"/>
    </source>
</evidence>
<feature type="region of interest" description="Disordered" evidence="7">
    <location>
        <begin position="139"/>
        <end position="235"/>
    </location>
</feature>
<protein>
    <submittedName>
        <fullName evidence="11">Unconventional myosin-Ic (Myosin I beta) (MMI-beta) (MMIb) (Myosin heavy chain myr 2)</fullName>
    </submittedName>
</protein>
<feature type="region of interest" description="Disordered" evidence="7">
    <location>
        <begin position="683"/>
        <end position="716"/>
    </location>
</feature>
<evidence type="ECO:0000256" key="8">
    <source>
        <dbReference type="SAM" id="Phobius"/>
    </source>
</evidence>
<keyword evidence="8" id="KW-1133">Transmembrane helix</keyword>
<dbReference type="Gene3D" id="1.20.5.4820">
    <property type="match status" value="1"/>
</dbReference>
<comment type="caution">
    <text evidence="11">The sequence shown here is derived from an EMBL/GenBank/DDBJ whole genome shotgun (WGS) entry which is preliminary data.</text>
</comment>
<dbReference type="InterPro" id="IPR027417">
    <property type="entry name" value="P-loop_NTPase"/>
</dbReference>
<keyword evidence="3 6" id="KW-0518">Myosin</keyword>
<dbReference type="InterPro" id="IPR036961">
    <property type="entry name" value="Kinesin_motor_dom_sf"/>
</dbReference>
<feature type="domain" description="Myosin N-terminal SH3-like" evidence="10">
    <location>
        <begin position="234"/>
        <end position="282"/>
    </location>
</feature>
<evidence type="ECO:0000256" key="1">
    <source>
        <dbReference type="ARBA" id="ARBA00022741"/>
    </source>
</evidence>
<evidence type="ECO:0000256" key="4">
    <source>
        <dbReference type="ARBA" id="ARBA00023175"/>
    </source>
</evidence>